<reference evidence="3" key="2">
    <citation type="submission" date="2021-04" db="EMBL/GenBank/DDBJ databases">
        <authorList>
            <person name="Gilroy R."/>
        </authorList>
    </citation>
    <scope>NUCLEOTIDE SEQUENCE</scope>
    <source>
        <strain evidence="3">CHK195-6426</strain>
    </source>
</reference>
<reference evidence="3" key="1">
    <citation type="journal article" date="2021" name="PeerJ">
        <title>Extensive microbial diversity within the chicken gut microbiome revealed by metagenomics and culture.</title>
        <authorList>
            <person name="Gilroy R."/>
            <person name="Ravi A."/>
            <person name="Getino M."/>
            <person name="Pursley I."/>
            <person name="Horton D.L."/>
            <person name="Alikhan N.F."/>
            <person name="Baker D."/>
            <person name="Gharbi K."/>
            <person name="Hall N."/>
            <person name="Watson M."/>
            <person name="Adriaenssens E.M."/>
            <person name="Foster-Nyarko E."/>
            <person name="Jarju S."/>
            <person name="Secka A."/>
            <person name="Antonio M."/>
            <person name="Oren A."/>
            <person name="Chaudhuri R.R."/>
            <person name="La Ragione R."/>
            <person name="Hildebrand F."/>
            <person name="Pallen M.J."/>
        </authorList>
    </citation>
    <scope>NUCLEOTIDE SEQUENCE</scope>
    <source>
        <strain evidence="3">CHK195-6426</strain>
    </source>
</reference>
<comment type="caution">
    <text evidence="3">The sequence shown here is derived from an EMBL/GenBank/DDBJ whole genome shotgun (WGS) entry which is preliminary data.</text>
</comment>
<dbReference type="InterPro" id="IPR010982">
    <property type="entry name" value="Lambda_DNA-bd_dom_sf"/>
</dbReference>
<evidence type="ECO:0000256" key="1">
    <source>
        <dbReference type="ARBA" id="ARBA00023125"/>
    </source>
</evidence>
<proteinExistence type="predicted"/>
<dbReference type="AlphaFoldDB" id="A0A9D1UCI2"/>
<organism evidence="3 4">
    <name type="scientific">Candidatus Acetatifactor stercoripullorum</name>
    <dbReference type="NCBI Taxonomy" id="2838414"/>
    <lineage>
        <taxon>Bacteria</taxon>
        <taxon>Bacillati</taxon>
        <taxon>Bacillota</taxon>
        <taxon>Clostridia</taxon>
        <taxon>Lachnospirales</taxon>
        <taxon>Lachnospiraceae</taxon>
        <taxon>Acetatifactor</taxon>
    </lineage>
</organism>
<dbReference type="InterPro" id="IPR001387">
    <property type="entry name" value="Cro/C1-type_HTH"/>
</dbReference>
<dbReference type="CDD" id="cd00093">
    <property type="entry name" value="HTH_XRE"/>
    <property type="match status" value="2"/>
</dbReference>
<dbReference type="SUPFAM" id="SSF47413">
    <property type="entry name" value="lambda repressor-like DNA-binding domains"/>
    <property type="match status" value="2"/>
</dbReference>
<sequence length="237" mass="28158">MNMDYENVLQRLKEERVRNNLSQRQISYQMHMMQSHYSKAELGKKRFTFYEMQCLTNTEIDIQYMYTGLRSTKKYREFFEGCTFEEIICYISIFYSMAACLGRENSAGKWGKIYKRIEYMKFIFMTGRENDNIFFAIRQQLAYTQHKMAELLGVDIKKLRELENGRVLPDSEMLWKIYDLFHVPPSIILRDGKGLAQELCLLLEISGEEEGEAIFAYLQAGQKCLGEICEKDFNFRR</sequence>
<dbReference type="PANTHER" id="PTHR46558:SF4">
    <property type="entry name" value="DNA-BIDING PHAGE PROTEIN"/>
    <property type="match status" value="1"/>
</dbReference>
<feature type="domain" description="HTH cro/C1-type" evidence="2">
    <location>
        <begin position="136"/>
        <end position="188"/>
    </location>
</feature>
<dbReference type="EMBL" id="DXGH01000041">
    <property type="protein sequence ID" value="HIW81420.1"/>
    <property type="molecule type" value="Genomic_DNA"/>
</dbReference>
<gene>
    <name evidence="3" type="ORF">H9742_07880</name>
</gene>
<dbReference type="Proteomes" id="UP000824265">
    <property type="component" value="Unassembled WGS sequence"/>
</dbReference>
<evidence type="ECO:0000259" key="2">
    <source>
        <dbReference type="PROSITE" id="PS50943"/>
    </source>
</evidence>
<dbReference type="Pfam" id="PF12844">
    <property type="entry name" value="HTH_19"/>
    <property type="match status" value="1"/>
</dbReference>
<dbReference type="SMART" id="SM00530">
    <property type="entry name" value="HTH_XRE"/>
    <property type="match status" value="2"/>
</dbReference>
<accession>A0A9D1UCI2</accession>
<evidence type="ECO:0000313" key="3">
    <source>
        <dbReference type="EMBL" id="HIW81420.1"/>
    </source>
</evidence>
<evidence type="ECO:0000313" key="4">
    <source>
        <dbReference type="Proteomes" id="UP000824265"/>
    </source>
</evidence>
<protein>
    <submittedName>
        <fullName evidence="3">Helix-turn-helix transcriptional regulator</fullName>
    </submittedName>
</protein>
<dbReference type="RefSeq" id="WP_318705204.1">
    <property type="nucleotide sequence ID" value="NZ_CALWMU010000001.1"/>
</dbReference>
<dbReference type="PROSITE" id="PS50943">
    <property type="entry name" value="HTH_CROC1"/>
    <property type="match status" value="1"/>
</dbReference>
<dbReference type="Gene3D" id="1.10.260.40">
    <property type="entry name" value="lambda repressor-like DNA-binding domains"/>
    <property type="match status" value="2"/>
</dbReference>
<keyword evidence="1" id="KW-0238">DNA-binding</keyword>
<dbReference type="PANTHER" id="PTHR46558">
    <property type="entry name" value="TRACRIPTIONAL REGULATORY PROTEIN-RELATED-RELATED"/>
    <property type="match status" value="1"/>
</dbReference>
<dbReference type="GO" id="GO:0003677">
    <property type="term" value="F:DNA binding"/>
    <property type="evidence" value="ECO:0007669"/>
    <property type="project" value="UniProtKB-KW"/>
</dbReference>
<name>A0A9D1UCI2_9FIRM</name>